<dbReference type="AlphaFoldDB" id="A0A0C2ZIK2"/>
<dbReference type="OrthoDB" id="2662268at2759"/>
<gene>
    <name evidence="1" type="ORF">SCLCIDRAFT_16112</name>
</gene>
<reference evidence="1 2" key="1">
    <citation type="submission" date="2014-04" db="EMBL/GenBank/DDBJ databases">
        <authorList>
            <consortium name="DOE Joint Genome Institute"/>
            <person name="Kuo A."/>
            <person name="Kohler A."/>
            <person name="Nagy L.G."/>
            <person name="Floudas D."/>
            <person name="Copeland A."/>
            <person name="Barry K.W."/>
            <person name="Cichocki N."/>
            <person name="Veneault-Fourrey C."/>
            <person name="LaButti K."/>
            <person name="Lindquist E.A."/>
            <person name="Lipzen A."/>
            <person name="Lundell T."/>
            <person name="Morin E."/>
            <person name="Murat C."/>
            <person name="Sun H."/>
            <person name="Tunlid A."/>
            <person name="Henrissat B."/>
            <person name="Grigoriev I.V."/>
            <person name="Hibbett D.S."/>
            <person name="Martin F."/>
            <person name="Nordberg H.P."/>
            <person name="Cantor M.N."/>
            <person name="Hua S.X."/>
        </authorList>
    </citation>
    <scope>NUCLEOTIDE SEQUENCE [LARGE SCALE GENOMIC DNA]</scope>
    <source>
        <strain evidence="1 2">Foug A</strain>
    </source>
</reference>
<evidence type="ECO:0000313" key="2">
    <source>
        <dbReference type="Proteomes" id="UP000053989"/>
    </source>
</evidence>
<accession>A0A0C2ZIK2</accession>
<reference evidence="2" key="2">
    <citation type="submission" date="2015-01" db="EMBL/GenBank/DDBJ databases">
        <title>Evolutionary Origins and Diversification of the Mycorrhizal Mutualists.</title>
        <authorList>
            <consortium name="DOE Joint Genome Institute"/>
            <consortium name="Mycorrhizal Genomics Consortium"/>
            <person name="Kohler A."/>
            <person name="Kuo A."/>
            <person name="Nagy L.G."/>
            <person name="Floudas D."/>
            <person name="Copeland A."/>
            <person name="Barry K.W."/>
            <person name="Cichocki N."/>
            <person name="Veneault-Fourrey C."/>
            <person name="LaButti K."/>
            <person name="Lindquist E.A."/>
            <person name="Lipzen A."/>
            <person name="Lundell T."/>
            <person name="Morin E."/>
            <person name="Murat C."/>
            <person name="Riley R."/>
            <person name="Ohm R."/>
            <person name="Sun H."/>
            <person name="Tunlid A."/>
            <person name="Henrissat B."/>
            <person name="Grigoriev I.V."/>
            <person name="Hibbett D.S."/>
            <person name="Martin F."/>
        </authorList>
    </citation>
    <scope>NUCLEOTIDE SEQUENCE [LARGE SCALE GENOMIC DNA]</scope>
    <source>
        <strain evidence="2">Foug A</strain>
    </source>
</reference>
<organism evidence="1 2">
    <name type="scientific">Scleroderma citrinum Foug A</name>
    <dbReference type="NCBI Taxonomy" id="1036808"/>
    <lineage>
        <taxon>Eukaryota</taxon>
        <taxon>Fungi</taxon>
        <taxon>Dikarya</taxon>
        <taxon>Basidiomycota</taxon>
        <taxon>Agaricomycotina</taxon>
        <taxon>Agaricomycetes</taxon>
        <taxon>Agaricomycetidae</taxon>
        <taxon>Boletales</taxon>
        <taxon>Sclerodermatineae</taxon>
        <taxon>Sclerodermataceae</taxon>
        <taxon>Scleroderma</taxon>
    </lineage>
</organism>
<dbReference type="Proteomes" id="UP000053989">
    <property type="component" value="Unassembled WGS sequence"/>
</dbReference>
<dbReference type="InParanoid" id="A0A0C2ZIK2"/>
<keyword evidence="2" id="KW-1185">Reference proteome</keyword>
<protein>
    <submittedName>
        <fullName evidence="1">Uncharacterized protein</fullName>
    </submittedName>
</protein>
<sequence>MSHIDYFNPLHPPVPESIQSQHSALSDACPILSPPFPTHLPPTFTRLPQMPPPKLLSIPRRTFPAAPVTFNLIGAPMRSLGIPMRELVVRSGGALERMIVGASEHVGAMMGKALGAMNVRLVISWPGYEHVDWNAPIELFTSFGPLTRGQLAVRVANAFHSFIMTSLTCTPAPHVGNWRIASSTSVGRVGFDRLVLYALWNVCDDVWMAEVFVDCR</sequence>
<name>A0A0C2ZIK2_9AGAM</name>
<dbReference type="EMBL" id="KN822051">
    <property type="protein sequence ID" value="KIM61458.1"/>
    <property type="molecule type" value="Genomic_DNA"/>
</dbReference>
<proteinExistence type="predicted"/>
<dbReference type="HOGENOM" id="CLU_088650_0_0_1"/>
<evidence type="ECO:0000313" key="1">
    <source>
        <dbReference type="EMBL" id="KIM61458.1"/>
    </source>
</evidence>